<dbReference type="GO" id="GO:0005886">
    <property type="term" value="C:plasma membrane"/>
    <property type="evidence" value="ECO:0007669"/>
    <property type="project" value="TreeGrafter"/>
</dbReference>
<sequence length="235" mass="26571">MGTGDLLGVDPDELKFHFELNKQISCSMHLSNKTDDFLAFKVKTTNPKKYCVRPNVGIILPRSTCDVVVTMQAQKETFPDMQCKDKFLLQCVATSSTTTLNDITQEIFSKEPGKIVDELKLQVVYVLPPQQPSVVSEESEESTAPSLFTSNKDNMHTKEFPTASWQQQKEPENKESALMSRLLEEKNSAMQQNNKLRQEVELMRQEMGRRQGGFSLMFVVLVALLGSLIGYLVKK</sequence>
<keyword evidence="4 8" id="KW-1133">Transmembrane helix</keyword>
<evidence type="ECO:0000313" key="11">
    <source>
        <dbReference type="Proteomes" id="UP001327560"/>
    </source>
</evidence>
<feature type="transmembrane region" description="Helical" evidence="8">
    <location>
        <begin position="213"/>
        <end position="233"/>
    </location>
</feature>
<dbReference type="InterPro" id="IPR000535">
    <property type="entry name" value="MSP_dom"/>
</dbReference>
<dbReference type="Pfam" id="PF00635">
    <property type="entry name" value="Motile_Sperm"/>
    <property type="match status" value="1"/>
</dbReference>
<dbReference type="InterPro" id="IPR008962">
    <property type="entry name" value="PapD-like_sf"/>
</dbReference>
<evidence type="ECO:0000256" key="8">
    <source>
        <dbReference type="SAM" id="Phobius"/>
    </source>
</evidence>
<feature type="compositionally biased region" description="Polar residues" evidence="7">
    <location>
        <begin position="143"/>
        <end position="152"/>
    </location>
</feature>
<keyword evidence="6" id="KW-0175">Coiled coil</keyword>
<evidence type="ECO:0000256" key="5">
    <source>
        <dbReference type="ARBA" id="ARBA00023136"/>
    </source>
</evidence>
<proteinExistence type="inferred from homology"/>
<dbReference type="PROSITE" id="PS50202">
    <property type="entry name" value="MSP"/>
    <property type="match status" value="1"/>
</dbReference>
<gene>
    <name evidence="10" type="ORF">Cni_G04085</name>
</gene>
<dbReference type="CDD" id="cd14686">
    <property type="entry name" value="bZIP"/>
    <property type="match status" value="1"/>
</dbReference>
<dbReference type="FunFam" id="2.60.40.10:FF:000813">
    <property type="entry name" value="Vesicle-associated protein 1-1"/>
    <property type="match status" value="1"/>
</dbReference>
<dbReference type="Gene3D" id="2.60.40.10">
    <property type="entry name" value="Immunoglobulins"/>
    <property type="match status" value="1"/>
</dbReference>
<evidence type="ECO:0000256" key="3">
    <source>
        <dbReference type="ARBA" id="ARBA00022692"/>
    </source>
</evidence>
<comment type="similarity">
    <text evidence="2">Belongs to the VAMP-associated protein (VAP) (TC 9.B.17) family.</text>
</comment>
<dbReference type="InterPro" id="IPR016763">
    <property type="entry name" value="VAP"/>
</dbReference>
<evidence type="ECO:0000259" key="9">
    <source>
        <dbReference type="PROSITE" id="PS50202"/>
    </source>
</evidence>
<feature type="coiled-coil region" evidence="6">
    <location>
        <begin position="179"/>
        <end position="206"/>
    </location>
</feature>
<evidence type="ECO:0000256" key="1">
    <source>
        <dbReference type="ARBA" id="ARBA00004211"/>
    </source>
</evidence>
<dbReference type="AlphaFoldDB" id="A0AAQ3Q2F0"/>
<evidence type="ECO:0000256" key="4">
    <source>
        <dbReference type="ARBA" id="ARBA00022989"/>
    </source>
</evidence>
<organism evidence="10 11">
    <name type="scientific">Canna indica</name>
    <name type="common">Indian-shot</name>
    <dbReference type="NCBI Taxonomy" id="4628"/>
    <lineage>
        <taxon>Eukaryota</taxon>
        <taxon>Viridiplantae</taxon>
        <taxon>Streptophyta</taxon>
        <taxon>Embryophyta</taxon>
        <taxon>Tracheophyta</taxon>
        <taxon>Spermatophyta</taxon>
        <taxon>Magnoliopsida</taxon>
        <taxon>Liliopsida</taxon>
        <taxon>Zingiberales</taxon>
        <taxon>Cannaceae</taxon>
        <taxon>Canna</taxon>
    </lineage>
</organism>
<evidence type="ECO:0000256" key="2">
    <source>
        <dbReference type="ARBA" id="ARBA00008932"/>
    </source>
</evidence>
<feature type="domain" description="MSP" evidence="9">
    <location>
        <begin position="6"/>
        <end position="126"/>
    </location>
</feature>
<feature type="region of interest" description="Disordered" evidence="7">
    <location>
        <begin position="134"/>
        <end position="155"/>
    </location>
</feature>
<dbReference type="InterPro" id="IPR013783">
    <property type="entry name" value="Ig-like_fold"/>
</dbReference>
<reference evidence="10 11" key="1">
    <citation type="submission" date="2023-10" db="EMBL/GenBank/DDBJ databases">
        <title>Chromosome-scale genome assembly provides insights into flower coloration mechanisms of Canna indica.</title>
        <authorList>
            <person name="Li C."/>
        </authorList>
    </citation>
    <scope>NUCLEOTIDE SEQUENCE [LARGE SCALE GENOMIC DNA]</scope>
    <source>
        <tissue evidence="10">Flower</tissue>
    </source>
</reference>
<comment type="subcellular location">
    <subcellularLocation>
        <location evidence="1">Membrane</location>
        <topology evidence="1">Single-pass type IV membrane protein</topology>
    </subcellularLocation>
</comment>
<accession>A0AAQ3Q2F0</accession>
<dbReference type="PANTHER" id="PTHR10809">
    <property type="entry name" value="VESICLE-ASSOCIATED MEMBRANE PROTEIN-ASSOCIATED PROTEIN"/>
    <property type="match status" value="1"/>
</dbReference>
<name>A0AAQ3Q2F0_9LILI</name>
<keyword evidence="3 8" id="KW-0812">Transmembrane</keyword>
<keyword evidence="5 8" id="KW-0472">Membrane</keyword>
<dbReference type="EMBL" id="CP136890">
    <property type="protein sequence ID" value="WOK95378.1"/>
    <property type="molecule type" value="Genomic_DNA"/>
</dbReference>
<dbReference type="PANTHER" id="PTHR10809:SF6">
    <property type="entry name" value="AT11025P-RELATED"/>
    <property type="match status" value="1"/>
</dbReference>
<evidence type="ECO:0000256" key="7">
    <source>
        <dbReference type="SAM" id="MobiDB-lite"/>
    </source>
</evidence>
<dbReference type="GO" id="GO:0061817">
    <property type="term" value="P:endoplasmic reticulum-plasma membrane tethering"/>
    <property type="evidence" value="ECO:0007669"/>
    <property type="project" value="TreeGrafter"/>
</dbReference>
<dbReference type="SUPFAM" id="SSF49354">
    <property type="entry name" value="PapD-like"/>
    <property type="match status" value="1"/>
</dbReference>
<dbReference type="PIRSF" id="PIRSF019693">
    <property type="entry name" value="VAMP-associated"/>
    <property type="match status" value="1"/>
</dbReference>
<evidence type="ECO:0000256" key="6">
    <source>
        <dbReference type="SAM" id="Coils"/>
    </source>
</evidence>
<dbReference type="Proteomes" id="UP001327560">
    <property type="component" value="Chromosome 1"/>
</dbReference>
<protein>
    <submittedName>
        <fullName evidence="10">Vesicle-associated protein 1-1 isoform X1</fullName>
    </submittedName>
</protein>
<dbReference type="GO" id="GO:0090158">
    <property type="term" value="P:endoplasmic reticulum membrane organization"/>
    <property type="evidence" value="ECO:0007669"/>
    <property type="project" value="TreeGrafter"/>
</dbReference>
<dbReference type="GO" id="GO:0005789">
    <property type="term" value="C:endoplasmic reticulum membrane"/>
    <property type="evidence" value="ECO:0007669"/>
    <property type="project" value="InterPro"/>
</dbReference>
<evidence type="ECO:0000313" key="10">
    <source>
        <dbReference type="EMBL" id="WOK95378.1"/>
    </source>
</evidence>
<keyword evidence="11" id="KW-1185">Reference proteome</keyword>